<dbReference type="EMBL" id="BLAF01000018">
    <property type="protein sequence ID" value="GES20681.1"/>
    <property type="molecule type" value="Genomic_DNA"/>
</dbReference>
<keyword evidence="3" id="KW-1185">Reference proteome</keyword>
<feature type="transmembrane region" description="Helical" evidence="1">
    <location>
        <begin position="361"/>
        <end position="391"/>
    </location>
</feature>
<keyword evidence="1" id="KW-0812">Transmembrane</keyword>
<name>A0A5M3XM13_9ACTN</name>
<feature type="transmembrane region" description="Helical" evidence="1">
    <location>
        <begin position="411"/>
        <end position="431"/>
    </location>
</feature>
<evidence type="ECO:0000313" key="2">
    <source>
        <dbReference type="EMBL" id="GES20681.1"/>
    </source>
</evidence>
<protein>
    <recommendedName>
        <fullName evidence="4">ABC3 transporter permease protein domain-containing protein</fullName>
    </recommendedName>
</protein>
<reference evidence="2 3" key="1">
    <citation type="submission" date="2019-10" db="EMBL/GenBank/DDBJ databases">
        <title>Whole genome shotgun sequence of Acrocarpospora pleiomorpha NBRC 16267.</title>
        <authorList>
            <person name="Ichikawa N."/>
            <person name="Kimura A."/>
            <person name="Kitahashi Y."/>
            <person name="Komaki H."/>
            <person name="Oguchi A."/>
        </authorList>
    </citation>
    <scope>NUCLEOTIDE SEQUENCE [LARGE SCALE GENOMIC DNA]</scope>
    <source>
        <strain evidence="2 3">NBRC 16267</strain>
    </source>
</reference>
<feature type="transmembrane region" description="Helical" evidence="1">
    <location>
        <begin position="92"/>
        <end position="112"/>
    </location>
</feature>
<evidence type="ECO:0000256" key="1">
    <source>
        <dbReference type="SAM" id="Phobius"/>
    </source>
</evidence>
<sequence>MRRGYLAWGAILSVSGIGVMAITASSTYEDVHYDDFGSAMTALAGVIGGGLLLLGLGPLTLSLLGLLGWWAGRLPLLLRLAARDVAGDPVRTAPAVAATVIATALAVALMIIEPALAAQRRAEYYPEARPDALVVDGFPADKAAAVRAAVQRELPGIPIAQRDRQLDFAHLNIEFVESSSLDPYGWLPPQIGDQALLRYLTGDPSTPYAENTAVVVTTENVKADSVVIYYDLSDKEDSLSTRTVPAITVRPVGPYVDGIFVPAKIVRDLGFHLGPEQLIIDPSFHRSSAIEQERLDRRLADSASTYLERGFVAPTGWLRFVVVAALVALGGALAASGLAGGDSRSRRVLVRVRGSGAAMRLVVACRAWLSAAGGMVLGGAAGCAIGLLLVWPFTTSSSWEPYERAAFDTPWWPIAALVGGLPVLAAAIAALPPPGPRQRSRT</sequence>
<keyword evidence="1" id="KW-1133">Transmembrane helix</keyword>
<dbReference type="Proteomes" id="UP000377595">
    <property type="component" value="Unassembled WGS sequence"/>
</dbReference>
<comment type="caution">
    <text evidence="2">The sequence shown here is derived from an EMBL/GenBank/DDBJ whole genome shotgun (WGS) entry which is preliminary data.</text>
</comment>
<evidence type="ECO:0000313" key="3">
    <source>
        <dbReference type="Proteomes" id="UP000377595"/>
    </source>
</evidence>
<keyword evidence="1" id="KW-0472">Membrane</keyword>
<gene>
    <name evidence="2" type="ORF">Aple_035770</name>
</gene>
<proteinExistence type="predicted"/>
<organism evidence="2 3">
    <name type="scientific">Acrocarpospora pleiomorpha</name>
    <dbReference type="NCBI Taxonomy" id="90975"/>
    <lineage>
        <taxon>Bacteria</taxon>
        <taxon>Bacillati</taxon>
        <taxon>Actinomycetota</taxon>
        <taxon>Actinomycetes</taxon>
        <taxon>Streptosporangiales</taxon>
        <taxon>Streptosporangiaceae</taxon>
        <taxon>Acrocarpospora</taxon>
    </lineage>
</organism>
<feature type="transmembrane region" description="Helical" evidence="1">
    <location>
        <begin position="45"/>
        <end position="71"/>
    </location>
</feature>
<dbReference type="AlphaFoldDB" id="A0A5M3XM13"/>
<feature type="transmembrane region" description="Helical" evidence="1">
    <location>
        <begin position="317"/>
        <end position="340"/>
    </location>
</feature>
<accession>A0A5M3XM13</accession>
<evidence type="ECO:0008006" key="4">
    <source>
        <dbReference type="Google" id="ProtNLM"/>
    </source>
</evidence>